<feature type="transmembrane region" description="Helical" evidence="15">
    <location>
        <begin position="48"/>
        <end position="70"/>
    </location>
</feature>
<keyword evidence="11" id="KW-0534">Nitrate assimilation</keyword>
<dbReference type="AlphaFoldDB" id="A0A242W2A0"/>
<comment type="subcellular location">
    <subcellularLocation>
        <location evidence="1">Cell membrane</location>
        <topology evidence="1">Multi-pass membrane protein</topology>
    </subcellularLocation>
</comment>
<feature type="transmembrane region" description="Helical" evidence="15">
    <location>
        <begin position="6"/>
        <end position="27"/>
    </location>
</feature>
<dbReference type="InterPro" id="IPR023234">
    <property type="entry name" value="NarG-like_domain"/>
</dbReference>
<dbReference type="GO" id="GO:0009325">
    <property type="term" value="C:nitrate reductase complex"/>
    <property type="evidence" value="ECO:0007669"/>
    <property type="project" value="InterPro"/>
</dbReference>
<feature type="domain" description="NarG-like" evidence="16">
    <location>
        <begin position="4"/>
        <end position="223"/>
    </location>
</feature>
<organism evidence="17 18">
    <name type="scientific">Bacillus thuringiensis serovar mexicanensis</name>
    <dbReference type="NCBI Taxonomy" id="180868"/>
    <lineage>
        <taxon>Bacteria</taxon>
        <taxon>Bacillati</taxon>
        <taxon>Bacillota</taxon>
        <taxon>Bacilli</taxon>
        <taxon>Bacillales</taxon>
        <taxon>Bacillaceae</taxon>
        <taxon>Bacillus</taxon>
        <taxon>Bacillus cereus group</taxon>
    </lineage>
</organism>
<evidence type="ECO:0000256" key="15">
    <source>
        <dbReference type="SAM" id="Phobius"/>
    </source>
</evidence>
<dbReference type="GO" id="GO:0042128">
    <property type="term" value="P:nitrate assimilation"/>
    <property type="evidence" value="ECO:0007669"/>
    <property type="project" value="UniProtKB-KW"/>
</dbReference>
<dbReference type="NCBIfam" id="TIGR00351">
    <property type="entry name" value="narI"/>
    <property type="match status" value="1"/>
</dbReference>
<feature type="transmembrane region" description="Helical" evidence="15">
    <location>
        <begin position="130"/>
        <end position="155"/>
    </location>
</feature>
<feature type="binding site" description="axial binding residue" evidence="13">
    <location>
        <position position="54"/>
    </location>
    <ligand>
        <name>heme b</name>
        <dbReference type="ChEBI" id="CHEBI:60344"/>
        <label>1</label>
    </ligand>
    <ligandPart>
        <name>Fe</name>
        <dbReference type="ChEBI" id="CHEBI:18248"/>
    </ligandPart>
</feature>
<evidence type="ECO:0000256" key="9">
    <source>
        <dbReference type="ARBA" id="ARBA00023002"/>
    </source>
</evidence>
<dbReference type="InterPro" id="IPR051936">
    <property type="entry name" value="Heme-iron_electron_transfer"/>
</dbReference>
<reference evidence="17 18" key="1">
    <citation type="submission" date="2016-10" db="EMBL/GenBank/DDBJ databases">
        <title>Comparative genomics of Bacillus thuringiensis reveals a path to pathogens against multiple invertebrate hosts.</title>
        <authorList>
            <person name="Zheng J."/>
            <person name="Gao Q."/>
            <person name="Liu H."/>
            <person name="Peng D."/>
            <person name="Ruan L."/>
            <person name="Sun M."/>
        </authorList>
    </citation>
    <scope>NUCLEOTIDE SEQUENCE [LARGE SCALE GENOMIC DNA]</scope>
    <source>
        <strain evidence="17">BGSC 4AC1</strain>
    </source>
</reference>
<feature type="region of interest" description="Disordered" evidence="14">
    <location>
        <begin position="217"/>
        <end position="236"/>
    </location>
</feature>
<evidence type="ECO:0000256" key="2">
    <source>
        <dbReference type="ARBA" id="ARBA00022448"/>
    </source>
</evidence>
<evidence type="ECO:0000256" key="8">
    <source>
        <dbReference type="ARBA" id="ARBA00022989"/>
    </source>
</evidence>
<feature type="transmembrane region" description="Helical" evidence="15">
    <location>
        <begin position="175"/>
        <end position="197"/>
    </location>
</feature>
<evidence type="ECO:0000313" key="17">
    <source>
        <dbReference type="EMBL" id="OTW44684.1"/>
    </source>
</evidence>
<dbReference type="GO" id="GO:0019645">
    <property type="term" value="P:anaerobic electron transport chain"/>
    <property type="evidence" value="ECO:0007669"/>
    <property type="project" value="TreeGrafter"/>
</dbReference>
<dbReference type="EMBL" id="NFCF01000110">
    <property type="protein sequence ID" value="OTW44684.1"/>
    <property type="molecule type" value="Genomic_DNA"/>
</dbReference>
<dbReference type="GO" id="GO:0046872">
    <property type="term" value="F:metal ion binding"/>
    <property type="evidence" value="ECO:0007669"/>
    <property type="project" value="UniProtKB-KW"/>
</dbReference>
<dbReference type="GO" id="GO:0009055">
    <property type="term" value="F:electron transfer activity"/>
    <property type="evidence" value="ECO:0007669"/>
    <property type="project" value="TreeGrafter"/>
</dbReference>
<protein>
    <submittedName>
        <fullName evidence="17">Respiratory nitrate reductase subunit gamma</fullName>
    </submittedName>
</protein>
<dbReference type="PANTHER" id="PTHR30598">
    <property type="entry name" value="NITRATE REDUCTASE PRIVATE CHAPERONE, REDOX ENZYME MATURATION PROTEIN REMP FAMILY"/>
    <property type="match status" value="1"/>
</dbReference>
<keyword evidence="5 15" id="KW-0812">Transmembrane</keyword>
<keyword evidence="4 13" id="KW-0349">Heme</keyword>
<evidence type="ECO:0000256" key="4">
    <source>
        <dbReference type="ARBA" id="ARBA00022617"/>
    </source>
</evidence>
<keyword evidence="3" id="KW-1003">Cell membrane</keyword>
<feature type="compositionally biased region" description="Basic residues" evidence="14">
    <location>
        <begin position="224"/>
        <end position="236"/>
    </location>
</feature>
<evidence type="ECO:0000256" key="6">
    <source>
        <dbReference type="ARBA" id="ARBA00022723"/>
    </source>
</evidence>
<evidence type="ECO:0000256" key="13">
    <source>
        <dbReference type="PIRSR" id="PIRSR603816-1"/>
    </source>
</evidence>
<accession>A0A242W2A0</accession>
<dbReference type="FunFam" id="1.20.950.20:FF:000001">
    <property type="entry name" value="Respiratory nitrate reductase subunit gamma"/>
    <property type="match status" value="1"/>
</dbReference>
<evidence type="ECO:0000256" key="12">
    <source>
        <dbReference type="ARBA" id="ARBA00023136"/>
    </source>
</evidence>
<keyword evidence="8 15" id="KW-1133">Transmembrane helix</keyword>
<dbReference type="InterPro" id="IPR003816">
    <property type="entry name" value="Nitrate_red_gam"/>
</dbReference>
<keyword evidence="7" id="KW-0249">Electron transport</keyword>
<keyword evidence="10 13" id="KW-0408">Iron</keyword>
<dbReference type="InterPro" id="IPR036197">
    <property type="entry name" value="NarG-like_sf"/>
</dbReference>
<dbReference type="RefSeq" id="WP_000392839.1">
    <property type="nucleotide sequence ID" value="NZ_NFCF01000110.1"/>
</dbReference>
<feature type="transmembrane region" description="Helical" evidence="15">
    <location>
        <begin position="85"/>
        <end position="109"/>
    </location>
</feature>
<evidence type="ECO:0000256" key="10">
    <source>
        <dbReference type="ARBA" id="ARBA00023004"/>
    </source>
</evidence>
<comment type="caution">
    <text evidence="17">The sequence shown here is derived from an EMBL/GenBank/DDBJ whole genome shotgun (WGS) entry which is preliminary data.</text>
</comment>
<evidence type="ECO:0000256" key="3">
    <source>
        <dbReference type="ARBA" id="ARBA00022475"/>
    </source>
</evidence>
<evidence type="ECO:0000256" key="5">
    <source>
        <dbReference type="ARBA" id="ARBA00022692"/>
    </source>
</evidence>
<dbReference type="Pfam" id="PF02665">
    <property type="entry name" value="Nitrate_red_gam"/>
    <property type="match status" value="1"/>
</dbReference>
<evidence type="ECO:0000256" key="7">
    <source>
        <dbReference type="ARBA" id="ARBA00022982"/>
    </source>
</evidence>
<sequence length="236" mass="27221">MEESFWWVIFPYISGTILVLGSVYRFVFRGMTCYAPSTEIFEKKWLRLGSLSFHWGILFAFIGHVMGVLIPKGVYDALGITDHMYHFFAIVGGGFAGLMVLFGLIIMIIRKIKFPKVRVHTTFGDYFAMVMLIVIAGLGTYMTLVYNTTVVAYEYRTSIGPWFRSLFTLHPQYDLMLTVPLLFKIHVILSFLLFASIPFTQLIHMFSFPGRYPARAPQQYRSRNSYKKTNSKNPIK</sequence>
<keyword evidence="2" id="KW-0813">Transport</keyword>
<keyword evidence="9" id="KW-0560">Oxidoreductase</keyword>
<dbReference type="GO" id="GO:0005886">
    <property type="term" value="C:plasma membrane"/>
    <property type="evidence" value="ECO:0007669"/>
    <property type="project" value="UniProtKB-SubCell"/>
</dbReference>
<feature type="binding site" description="axial binding residue" evidence="13">
    <location>
        <position position="204"/>
    </location>
    <ligand>
        <name>heme b</name>
        <dbReference type="ChEBI" id="CHEBI:60344"/>
        <label>1</label>
    </ligand>
    <ligandPart>
        <name>Fe</name>
        <dbReference type="ChEBI" id="CHEBI:18248"/>
    </ligandPart>
</feature>
<proteinExistence type="predicted"/>
<dbReference type="Proteomes" id="UP000195152">
    <property type="component" value="Unassembled WGS sequence"/>
</dbReference>
<keyword evidence="6" id="KW-0479">Metal-binding</keyword>
<dbReference type="Gene3D" id="1.20.950.20">
    <property type="entry name" value="Transmembrane di-heme cytochromes, Chain C"/>
    <property type="match status" value="1"/>
</dbReference>
<evidence type="ECO:0000256" key="11">
    <source>
        <dbReference type="ARBA" id="ARBA00023063"/>
    </source>
</evidence>
<dbReference type="SUPFAM" id="SSF103501">
    <property type="entry name" value="Respiratory nitrate reductase 1 gamma chain"/>
    <property type="match status" value="1"/>
</dbReference>
<dbReference type="GO" id="GO:0020037">
    <property type="term" value="F:heme binding"/>
    <property type="evidence" value="ECO:0007669"/>
    <property type="project" value="TreeGrafter"/>
</dbReference>
<name>A0A242W2A0_BACTU</name>
<evidence type="ECO:0000259" key="16">
    <source>
        <dbReference type="Pfam" id="PF02665"/>
    </source>
</evidence>
<dbReference type="GO" id="GO:0008940">
    <property type="term" value="F:nitrate reductase activity"/>
    <property type="evidence" value="ECO:0007669"/>
    <property type="project" value="InterPro"/>
</dbReference>
<feature type="binding site" description="axial binding residue" evidence="13">
    <location>
        <position position="186"/>
    </location>
    <ligand>
        <name>heme b</name>
        <dbReference type="ChEBI" id="CHEBI:60344"/>
        <label>1</label>
    </ligand>
    <ligandPart>
        <name>Fe</name>
        <dbReference type="ChEBI" id="CHEBI:18248"/>
    </ligandPart>
</feature>
<dbReference type="PANTHER" id="PTHR30598:SF3">
    <property type="entry name" value="RESPIRATORY NITRATE REDUCTASE 1 GAMMA CHAIN"/>
    <property type="match status" value="1"/>
</dbReference>
<gene>
    <name evidence="17" type="ORF">BK699_30260</name>
</gene>
<evidence type="ECO:0000256" key="1">
    <source>
        <dbReference type="ARBA" id="ARBA00004651"/>
    </source>
</evidence>
<evidence type="ECO:0000256" key="14">
    <source>
        <dbReference type="SAM" id="MobiDB-lite"/>
    </source>
</evidence>
<keyword evidence="12 15" id="KW-0472">Membrane</keyword>
<feature type="binding site" description="axial binding residue" evidence="13">
    <location>
        <position position="64"/>
    </location>
    <ligand>
        <name>heme b</name>
        <dbReference type="ChEBI" id="CHEBI:60344"/>
        <label>1</label>
    </ligand>
    <ligandPart>
        <name>Fe</name>
        <dbReference type="ChEBI" id="CHEBI:18248"/>
    </ligandPart>
</feature>
<evidence type="ECO:0000313" key="18">
    <source>
        <dbReference type="Proteomes" id="UP000195152"/>
    </source>
</evidence>